<sequence>MRGSKEEVIKKLSKALVIYWNEIAPAFFKSLIDSMEERCNVVIKAKGWYTRF</sequence>
<keyword evidence="2" id="KW-1185">Reference proteome</keyword>
<name>A0ACC8ELS0_9PEZI</name>
<accession>A0ACC8ELS0</accession>
<protein>
    <submittedName>
        <fullName evidence="1">Uncharacterized protein</fullName>
    </submittedName>
</protein>
<organism evidence="1 2">
    <name type="scientific">Cenococcum geophilum 1.58</name>
    <dbReference type="NCBI Taxonomy" id="794803"/>
    <lineage>
        <taxon>Eukaryota</taxon>
        <taxon>Fungi</taxon>
        <taxon>Dikarya</taxon>
        <taxon>Ascomycota</taxon>
        <taxon>Pezizomycotina</taxon>
        <taxon>Dothideomycetes</taxon>
        <taxon>Pleosporomycetidae</taxon>
        <taxon>Gloniales</taxon>
        <taxon>Gloniaceae</taxon>
        <taxon>Cenococcum</taxon>
    </lineage>
</organism>
<reference evidence="1 2" key="1">
    <citation type="journal article" date="2016" name="Nat. Commun.">
        <title>Ectomycorrhizal ecology is imprinted in the genome of the dominant symbiotic fungus Cenococcum geophilum.</title>
        <authorList>
            <consortium name="DOE Joint Genome Institute"/>
            <person name="Peter M."/>
            <person name="Kohler A."/>
            <person name="Ohm R.A."/>
            <person name="Kuo A."/>
            <person name="Krutzmann J."/>
            <person name="Morin E."/>
            <person name="Arend M."/>
            <person name="Barry K.W."/>
            <person name="Binder M."/>
            <person name="Choi C."/>
            <person name="Clum A."/>
            <person name="Copeland A."/>
            <person name="Grisel N."/>
            <person name="Haridas S."/>
            <person name="Kipfer T."/>
            <person name="LaButti K."/>
            <person name="Lindquist E."/>
            <person name="Lipzen A."/>
            <person name="Maire R."/>
            <person name="Meier B."/>
            <person name="Mihaltcheva S."/>
            <person name="Molinier V."/>
            <person name="Murat C."/>
            <person name="Poggeler S."/>
            <person name="Quandt C.A."/>
            <person name="Sperisen C."/>
            <person name="Tritt A."/>
            <person name="Tisserant E."/>
            <person name="Crous P.W."/>
            <person name="Henrissat B."/>
            <person name="Nehls U."/>
            <person name="Egli S."/>
            <person name="Spatafora J.W."/>
            <person name="Grigoriev I.V."/>
            <person name="Martin F.M."/>
        </authorList>
    </citation>
    <scope>NUCLEOTIDE SEQUENCE [LARGE SCALE GENOMIC DNA]</scope>
    <source>
        <strain evidence="1 2">1.58</strain>
    </source>
</reference>
<gene>
    <name evidence="1" type="ORF">K441DRAFT_595265</name>
</gene>
<dbReference type="Proteomes" id="UP000250078">
    <property type="component" value="Unassembled WGS sequence"/>
</dbReference>
<dbReference type="EMBL" id="KV748266">
    <property type="protein sequence ID" value="OCK87179.1"/>
    <property type="molecule type" value="Genomic_DNA"/>
</dbReference>
<evidence type="ECO:0000313" key="2">
    <source>
        <dbReference type="Proteomes" id="UP000250078"/>
    </source>
</evidence>
<evidence type="ECO:0000313" key="1">
    <source>
        <dbReference type="EMBL" id="OCK87179.1"/>
    </source>
</evidence>
<proteinExistence type="predicted"/>